<dbReference type="Proteomes" id="UP000291778">
    <property type="component" value="Unassembled WGS sequence"/>
</dbReference>
<evidence type="ECO:0000313" key="7">
    <source>
        <dbReference type="Proteomes" id="UP000255201"/>
    </source>
</evidence>
<dbReference type="RefSeq" id="WP_000355614.1">
    <property type="nucleotide sequence ID" value="NZ_AP021963.1"/>
</dbReference>
<dbReference type="EMBL" id="UFZL01000001">
    <property type="protein sequence ID" value="STE55808.1"/>
    <property type="molecule type" value="Genomic_DNA"/>
</dbReference>
<dbReference type="Proteomes" id="UP000438958">
    <property type="component" value="Unassembled WGS sequence"/>
</dbReference>
<accession>A0A2G9A6S1</accession>
<reference evidence="3 8" key="3">
    <citation type="submission" date="2019-02" db="EMBL/GenBank/DDBJ databases">
        <authorList>
            <person name="Slukin P."/>
            <person name="Fursova N."/>
            <person name="Ermolenko Z."/>
            <person name="Mayskaya N."/>
            <person name="Kislichkina A."/>
            <person name="Mukhina T."/>
            <person name="Sizova A."/>
            <person name="Bogun A."/>
        </authorList>
    </citation>
    <scope>NUCLEOTIDE SEQUENCE [LARGE SCALE GENOMIC DNA]</scope>
    <source>
        <strain evidence="3">SCPM-O-B-8431</strain>
        <strain evidence="8">SCPM-O-B-8431(U15)</strain>
    </source>
</reference>
<evidence type="ECO:0000313" key="8">
    <source>
        <dbReference type="Proteomes" id="UP000291778"/>
    </source>
</evidence>
<keyword evidence="1" id="KW-1133">Transmembrane helix</keyword>
<evidence type="ECO:0000313" key="4">
    <source>
        <dbReference type="EMBL" id="STE55808.1"/>
    </source>
</evidence>
<evidence type="ECO:0000313" key="2">
    <source>
        <dbReference type="EMBL" id="MSI69092.1"/>
    </source>
</evidence>
<evidence type="ECO:0000313" key="9">
    <source>
        <dbReference type="Proteomes" id="UP000438958"/>
    </source>
</evidence>
<evidence type="ECO:0000313" key="5">
    <source>
        <dbReference type="EMBL" id="STF46455.1"/>
    </source>
</evidence>
<name>A0A2G9A6S1_ECOLX</name>
<sequence>MDITPILHAICAVAVQGLVGCITGDWAYGAAIACTFFVAREYTQAEYRWIKRFGDGHRHKMPWWGGFDPHAWDVASLMDFVVPVVACAGLYGCMLIFS</sequence>
<reference evidence="2 9" key="2">
    <citation type="journal article" date="2019" name="Nat. Med.">
        <title>A library of human gut bacterial isolates paired with longitudinal multiomics data enables mechanistic microbiome research.</title>
        <authorList>
            <person name="Poyet M."/>
            <person name="Groussin M."/>
            <person name="Gibbons S.M."/>
            <person name="Avila-Pacheco J."/>
            <person name="Jiang X."/>
            <person name="Kearney S.M."/>
            <person name="Perrotta A.R."/>
            <person name="Berdy B."/>
            <person name="Zhao S."/>
            <person name="Lieberman T.D."/>
            <person name="Swanson P.K."/>
            <person name="Smith M."/>
            <person name="Roesemann S."/>
            <person name="Alexander J.E."/>
            <person name="Rich S.A."/>
            <person name="Livny J."/>
            <person name="Vlamakis H."/>
            <person name="Clish C."/>
            <person name="Bullock K."/>
            <person name="Deik A."/>
            <person name="Scott J."/>
            <person name="Pierce K.A."/>
            <person name="Xavier R.J."/>
            <person name="Alm E.J."/>
        </authorList>
    </citation>
    <scope>NUCLEOTIDE SEQUENCE [LARGE SCALE GENOMIC DNA]</scope>
    <source>
        <strain evidence="2 9">BIOML-A382</strain>
    </source>
</reference>
<feature type="transmembrane region" description="Helical" evidence="1">
    <location>
        <begin position="74"/>
        <end position="97"/>
    </location>
</feature>
<protein>
    <submittedName>
        <fullName evidence="4">Ybl63</fullName>
    </submittedName>
</protein>
<evidence type="ECO:0000313" key="6">
    <source>
        <dbReference type="Proteomes" id="UP000254877"/>
    </source>
</evidence>
<evidence type="ECO:0000313" key="3">
    <source>
        <dbReference type="EMBL" id="RYL84092.1"/>
    </source>
</evidence>
<dbReference type="Proteomes" id="UP000254877">
    <property type="component" value="Unassembled WGS sequence"/>
</dbReference>
<dbReference type="EMBL" id="SERV01000004">
    <property type="protein sequence ID" value="RYL84092.1"/>
    <property type="molecule type" value="Genomic_DNA"/>
</dbReference>
<keyword evidence="1" id="KW-0472">Membrane</keyword>
<dbReference type="Proteomes" id="UP000255201">
    <property type="component" value="Unassembled WGS sequence"/>
</dbReference>
<gene>
    <name evidence="4" type="primary">ybl63</name>
    <name evidence="5" type="synonym">ybl63_2</name>
    <name evidence="3" type="ORF">EWK56_07790</name>
    <name evidence="2" type="ORF">GKF66_09765</name>
    <name evidence="4" type="ORF">NCTC10764_02369</name>
    <name evidence="5" type="ORF">NCTC7928_07260</name>
</gene>
<proteinExistence type="predicted"/>
<dbReference type="EMBL" id="WKUE01000012">
    <property type="protein sequence ID" value="MSI69092.1"/>
    <property type="molecule type" value="Genomic_DNA"/>
</dbReference>
<dbReference type="AlphaFoldDB" id="A0A2G9A6S1"/>
<organism evidence="3 8">
    <name type="scientific">Escherichia coli</name>
    <dbReference type="NCBI Taxonomy" id="562"/>
    <lineage>
        <taxon>Bacteria</taxon>
        <taxon>Pseudomonadati</taxon>
        <taxon>Pseudomonadota</taxon>
        <taxon>Gammaproteobacteria</taxon>
        <taxon>Enterobacterales</taxon>
        <taxon>Enterobacteriaceae</taxon>
        <taxon>Escherichia</taxon>
    </lineage>
</organism>
<keyword evidence="1" id="KW-0812">Transmembrane</keyword>
<evidence type="ECO:0000256" key="1">
    <source>
        <dbReference type="SAM" id="Phobius"/>
    </source>
</evidence>
<dbReference type="EMBL" id="UGAB01000002">
    <property type="protein sequence ID" value="STF46455.1"/>
    <property type="molecule type" value="Genomic_DNA"/>
</dbReference>
<reference evidence="6 7" key="1">
    <citation type="submission" date="2018-06" db="EMBL/GenBank/DDBJ databases">
        <authorList>
            <consortium name="Pathogen Informatics"/>
            <person name="Doyle S."/>
        </authorList>
    </citation>
    <scope>NUCLEOTIDE SEQUENCE [LARGE SCALE GENOMIC DNA]</scope>
    <source>
        <strain evidence="4 7">NCTC10764</strain>
        <strain evidence="5 6">NCTC7928</strain>
    </source>
</reference>